<dbReference type="OrthoDB" id="2663411at2"/>
<dbReference type="RefSeq" id="WP_128630410.1">
    <property type="nucleotide sequence ID" value="NZ_RRCN01000001.1"/>
</dbReference>
<name>A0A3P3U1T8_9BACL</name>
<feature type="compositionally biased region" description="Polar residues" evidence="1">
    <location>
        <begin position="12"/>
        <end position="22"/>
    </location>
</feature>
<protein>
    <submittedName>
        <fullName evidence="2">Uncharacterized protein</fullName>
    </submittedName>
</protein>
<proteinExistence type="predicted"/>
<keyword evidence="3" id="KW-1185">Reference proteome</keyword>
<evidence type="ECO:0000313" key="3">
    <source>
        <dbReference type="Proteomes" id="UP000267017"/>
    </source>
</evidence>
<reference evidence="2 3" key="1">
    <citation type="submission" date="2018-11" db="EMBL/GenBank/DDBJ databases">
        <title>Genome sequencing of Paenibacillus sp. KCOM 3021 (= ChDC PVNT-B20).</title>
        <authorList>
            <person name="Kook J.-K."/>
            <person name="Park S.-N."/>
            <person name="Lim Y.K."/>
        </authorList>
    </citation>
    <scope>NUCLEOTIDE SEQUENCE [LARGE SCALE GENOMIC DNA]</scope>
    <source>
        <strain evidence="2 3">KCOM 3021</strain>
    </source>
</reference>
<evidence type="ECO:0000256" key="1">
    <source>
        <dbReference type="SAM" id="MobiDB-lite"/>
    </source>
</evidence>
<organism evidence="2 3">
    <name type="scientific">Paenibacillus oralis</name>
    <dbReference type="NCBI Taxonomy" id="2490856"/>
    <lineage>
        <taxon>Bacteria</taxon>
        <taxon>Bacillati</taxon>
        <taxon>Bacillota</taxon>
        <taxon>Bacilli</taxon>
        <taxon>Bacillales</taxon>
        <taxon>Paenibacillaceae</taxon>
        <taxon>Paenibacillus</taxon>
    </lineage>
</organism>
<comment type="caution">
    <text evidence="2">The sequence shown here is derived from an EMBL/GenBank/DDBJ whole genome shotgun (WGS) entry which is preliminary data.</text>
</comment>
<dbReference type="Proteomes" id="UP000267017">
    <property type="component" value="Unassembled WGS sequence"/>
</dbReference>
<feature type="region of interest" description="Disordered" evidence="1">
    <location>
        <begin position="1"/>
        <end position="60"/>
    </location>
</feature>
<gene>
    <name evidence="2" type="ORF">EHV15_05825</name>
</gene>
<sequence>MANEKNRGRQAGNGSSNGQNDTAGDGGERRNGRLAQIKNHSTTGVGPLDEYISGKDKNEG</sequence>
<dbReference type="EMBL" id="RRCN01000001">
    <property type="protein sequence ID" value="RRJ62523.1"/>
    <property type="molecule type" value="Genomic_DNA"/>
</dbReference>
<evidence type="ECO:0000313" key="2">
    <source>
        <dbReference type="EMBL" id="RRJ62523.1"/>
    </source>
</evidence>
<accession>A0A3P3U1T8</accession>
<dbReference type="AlphaFoldDB" id="A0A3P3U1T8"/>